<evidence type="ECO:0000256" key="5">
    <source>
        <dbReference type="ARBA" id="ARBA00023242"/>
    </source>
</evidence>
<evidence type="ECO:0000313" key="8">
    <source>
        <dbReference type="Proteomes" id="UP000594263"/>
    </source>
</evidence>
<reference evidence="7" key="1">
    <citation type="submission" date="2021-01" db="UniProtKB">
        <authorList>
            <consortium name="EnsemblPlants"/>
        </authorList>
    </citation>
    <scope>IDENTIFICATION</scope>
</reference>
<dbReference type="OMA" id="LQGSHEH"/>
<evidence type="ECO:0000313" key="7">
    <source>
        <dbReference type="EnsemblPlants" id="Kaladp0037s0437.1.v1.1"/>
    </source>
</evidence>
<dbReference type="Pfam" id="PF00319">
    <property type="entry name" value="SRF-TF"/>
    <property type="match status" value="1"/>
</dbReference>
<organism evidence="7 8">
    <name type="scientific">Kalanchoe fedtschenkoi</name>
    <name type="common">Lavender scallops</name>
    <name type="synonym">South American air plant</name>
    <dbReference type="NCBI Taxonomy" id="63787"/>
    <lineage>
        <taxon>Eukaryota</taxon>
        <taxon>Viridiplantae</taxon>
        <taxon>Streptophyta</taxon>
        <taxon>Embryophyta</taxon>
        <taxon>Tracheophyta</taxon>
        <taxon>Spermatophyta</taxon>
        <taxon>Magnoliopsida</taxon>
        <taxon>eudicotyledons</taxon>
        <taxon>Gunneridae</taxon>
        <taxon>Pentapetalae</taxon>
        <taxon>Saxifragales</taxon>
        <taxon>Crassulaceae</taxon>
        <taxon>Kalanchoe</taxon>
    </lineage>
</organism>
<evidence type="ECO:0000259" key="6">
    <source>
        <dbReference type="PROSITE" id="PS50066"/>
    </source>
</evidence>
<dbReference type="GO" id="GO:0000977">
    <property type="term" value="F:RNA polymerase II transcription regulatory region sequence-specific DNA binding"/>
    <property type="evidence" value="ECO:0007669"/>
    <property type="project" value="InterPro"/>
</dbReference>
<protein>
    <recommendedName>
        <fullName evidence="6">MADS-box domain-containing protein</fullName>
    </recommendedName>
</protein>
<dbReference type="EnsemblPlants" id="Kaladp0037s0437.1.v1.1">
    <property type="protein sequence ID" value="Kaladp0037s0437.1.v1.1"/>
    <property type="gene ID" value="Kaladp0037s0437.v1.1"/>
</dbReference>
<dbReference type="GO" id="GO:0046983">
    <property type="term" value="F:protein dimerization activity"/>
    <property type="evidence" value="ECO:0007669"/>
    <property type="project" value="InterPro"/>
</dbReference>
<dbReference type="CDD" id="cd00265">
    <property type="entry name" value="MADS_MEF2_like"/>
    <property type="match status" value="1"/>
</dbReference>
<sequence>MGRVKLEIKKIENTTNRQVTFSKRRNGLVKKAYELSVLCDIDLALIMFSPSGRPSLFSGKKSSFEQILNRYTSLPEHERGRIFEGNPSDITTLAEVNYNEKILEDTLKRVRMRKVQVAQDFMLVNDGHGVSWTPNMYSLDSLGMQVQRRTPQLQILNFIGSGCLPPASRSELRRSIEMSPQHQTSNLISLHNLQGSHEHSLSPSSGTEIENNNINQAASHYNGCGAQPFDVNISPWTQFYTPATGL</sequence>
<evidence type="ECO:0000256" key="4">
    <source>
        <dbReference type="ARBA" id="ARBA00023163"/>
    </source>
</evidence>
<keyword evidence="4" id="KW-0804">Transcription</keyword>
<feature type="domain" description="MADS-box" evidence="6">
    <location>
        <begin position="1"/>
        <end position="61"/>
    </location>
</feature>
<evidence type="ECO:0000256" key="2">
    <source>
        <dbReference type="ARBA" id="ARBA00023015"/>
    </source>
</evidence>
<keyword evidence="8" id="KW-1185">Reference proteome</keyword>
<evidence type="ECO:0000256" key="1">
    <source>
        <dbReference type="ARBA" id="ARBA00004123"/>
    </source>
</evidence>
<keyword evidence="5" id="KW-0539">Nucleus</keyword>
<keyword evidence="2" id="KW-0805">Transcription regulation</keyword>
<proteinExistence type="predicted"/>
<dbReference type="AlphaFoldDB" id="A0A7N0TIK6"/>
<dbReference type="InterPro" id="IPR036879">
    <property type="entry name" value="TF_MADSbox_sf"/>
</dbReference>
<dbReference type="InterPro" id="IPR050142">
    <property type="entry name" value="MADS-box/MEF2_TF"/>
</dbReference>
<dbReference type="InterPro" id="IPR002100">
    <property type="entry name" value="TF_MADSbox"/>
</dbReference>
<dbReference type="PRINTS" id="PR00404">
    <property type="entry name" value="MADSDOMAIN"/>
</dbReference>
<dbReference type="Proteomes" id="UP000594263">
    <property type="component" value="Unplaced"/>
</dbReference>
<keyword evidence="3" id="KW-0238">DNA-binding</keyword>
<name>A0A7N0TIK6_KALFE</name>
<dbReference type="PROSITE" id="PS50066">
    <property type="entry name" value="MADS_BOX_2"/>
    <property type="match status" value="1"/>
</dbReference>
<dbReference type="SUPFAM" id="SSF55455">
    <property type="entry name" value="SRF-like"/>
    <property type="match status" value="1"/>
</dbReference>
<dbReference type="GO" id="GO:0045944">
    <property type="term" value="P:positive regulation of transcription by RNA polymerase II"/>
    <property type="evidence" value="ECO:0007669"/>
    <property type="project" value="InterPro"/>
</dbReference>
<dbReference type="FunFam" id="3.40.1810.10:FF:000028">
    <property type="entry name" value="Agamous-like MADS-box protein AGL66 isoform A"/>
    <property type="match status" value="1"/>
</dbReference>
<comment type="subcellular location">
    <subcellularLocation>
        <location evidence="1">Nucleus</location>
    </subcellularLocation>
</comment>
<dbReference type="PANTHER" id="PTHR48019">
    <property type="entry name" value="SERUM RESPONSE FACTOR HOMOLOG"/>
    <property type="match status" value="1"/>
</dbReference>
<dbReference type="InterPro" id="IPR033896">
    <property type="entry name" value="MEF2-like_N"/>
</dbReference>
<dbReference type="Gene3D" id="3.40.1810.10">
    <property type="entry name" value="Transcription factor, MADS-box"/>
    <property type="match status" value="1"/>
</dbReference>
<dbReference type="Gramene" id="Kaladp0037s0437.1.v1.1">
    <property type="protein sequence ID" value="Kaladp0037s0437.1.v1.1"/>
    <property type="gene ID" value="Kaladp0037s0437.v1.1"/>
</dbReference>
<dbReference type="SMART" id="SM00432">
    <property type="entry name" value="MADS"/>
    <property type="match status" value="1"/>
</dbReference>
<dbReference type="GO" id="GO:0005634">
    <property type="term" value="C:nucleus"/>
    <property type="evidence" value="ECO:0007669"/>
    <property type="project" value="UniProtKB-SubCell"/>
</dbReference>
<evidence type="ECO:0000256" key="3">
    <source>
        <dbReference type="ARBA" id="ARBA00023125"/>
    </source>
</evidence>
<accession>A0A7N0TIK6</accession>